<evidence type="ECO:0000256" key="18">
    <source>
        <dbReference type="PROSITE-ProRule" id="PRU10141"/>
    </source>
</evidence>
<evidence type="ECO:0000256" key="14">
    <source>
        <dbReference type="ARBA" id="ARBA00023157"/>
    </source>
</evidence>
<keyword evidence="6 19" id="KW-0812">Transmembrane</keyword>
<dbReference type="FunFam" id="3.30.200.20:FF:000043">
    <property type="entry name" value="Wall-associated receptor kinase 2"/>
    <property type="match status" value="1"/>
</dbReference>
<feature type="domain" description="Protein kinase" evidence="20">
    <location>
        <begin position="444"/>
        <end position="724"/>
    </location>
</feature>
<dbReference type="Pfam" id="PF07645">
    <property type="entry name" value="EGF_CA"/>
    <property type="match status" value="1"/>
</dbReference>
<evidence type="ECO:0000256" key="9">
    <source>
        <dbReference type="ARBA" id="ARBA00022741"/>
    </source>
</evidence>
<protein>
    <recommendedName>
        <fullName evidence="24">Protein kinase domain-containing protein</fullName>
    </recommendedName>
</protein>
<evidence type="ECO:0000256" key="19">
    <source>
        <dbReference type="SAM" id="Phobius"/>
    </source>
</evidence>
<dbReference type="PROSITE" id="PS01187">
    <property type="entry name" value="EGF_CA"/>
    <property type="match status" value="1"/>
</dbReference>
<evidence type="ECO:0000256" key="6">
    <source>
        <dbReference type="ARBA" id="ARBA00022692"/>
    </source>
</evidence>
<keyword evidence="13 19" id="KW-0472">Membrane</keyword>
<keyword evidence="3 17" id="KW-0245">EGF-like domain</keyword>
<evidence type="ECO:0000259" key="20">
    <source>
        <dbReference type="PROSITE" id="PS50011"/>
    </source>
</evidence>
<keyword evidence="23" id="KW-1185">Reference proteome</keyword>
<keyword evidence="2" id="KW-0723">Serine/threonine-protein kinase</keyword>
<dbReference type="EMBL" id="CM010716">
    <property type="protein sequence ID" value="RZC50096.1"/>
    <property type="molecule type" value="Genomic_DNA"/>
</dbReference>
<feature type="binding site" evidence="18">
    <location>
        <position position="473"/>
    </location>
    <ligand>
        <name>ATP</name>
        <dbReference type="ChEBI" id="CHEBI:30616"/>
    </ligand>
</feature>
<dbReference type="SMART" id="SM00179">
    <property type="entry name" value="EGF_CA"/>
    <property type="match status" value="1"/>
</dbReference>
<dbReference type="GO" id="GO:0030247">
    <property type="term" value="F:polysaccharide binding"/>
    <property type="evidence" value="ECO:0007669"/>
    <property type="project" value="InterPro"/>
</dbReference>
<dbReference type="InterPro" id="IPR017441">
    <property type="entry name" value="Protein_kinase_ATP_BS"/>
</dbReference>
<dbReference type="Gene3D" id="1.10.510.10">
    <property type="entry name" value="Transferase(Phosphotransferase) domain 1"/>
    <property type="match status" value="1"/>
</dbReference>
<keyword evidence="5" id="KW-0808">Transferase</keyword>
<evidence type="ECO:0000256" key="11">
    <source>
        <dbReference type="ARBA" id="ARBA00022840"/>
    </source>
</evidence>
<dbReference type="PROSITE" id="PS00107">
    <property type="entry name" value="PROTEIN_KINASE_ATP"/>
    <property type="match status" value="1"/>
</dbReference>
<evidence type="ECO:0000256" key="13">
    <source>
        <dbReference type="ARBA" id="ARBA00023136"/>
    </source>
</evidence>
<keyword evidence="14 17" id="KW-1015">Disulfide bond</keyword>
<dbReference type="GO" id="GO:0005509">
    <property type="term" value="F:calcium ion binding"/>
    <property type="evidence" value="ECO:0007669"/>
    <property type="project" value="InterPro"/>
</dbReference>
<feature type="transmembrane region" description="Helical" evidence="19">
    <location>
        <begin position="365"/>
        <end position="388"/>
    </location>
</feature>
<evidence type="ECO:0000256" key="5">
    <source>
        <dbReference type="ARBA" id="ARBA00022679"/>
    </source>
</evidence>
<dbReference type="Proteomes" id="UP000316621">
    <property type="component" value="Chromosome 2"/>
</dbReference>
<dbReference type="PANTHER" id="PTHR27005:SF515">
    <property type="entry name" value="WALL-ASSOCIATED RECEPTOR KINASE-LIKE 10-RELATED"/>
    <property type="match status" value="1"/>
</dbReference>
<dbReference type="SMART" id="SM00220">
    <property type="entry name" value="S_TKc"/>
    <property type="match status" value="1"/>
</dbReference>
<dbReference type="GO" id="GO:0004674">
    <property type="term" value="F:protein serine/threonine kinase activity"/>
    <property type="evidence" value="ECO:0007669"/>
    <property type="project" value="UniProtKB-KW"/>
</dbReference>
<dbReference type="SUPFAM" id="SSF56112">
    <property type="entry name" value="Protein kinase-like (PK-like)"/>
    <property type="match status" value="1"/>
</dbReference>
<dbReference type="SUPFAM" id="SSF57196">
    <property type="entry name" value="EGF/Laminin"/>
    <property type="match status" value="1"/>
</dbReference>
<gene>
    <name evidence="22" type="ORF">C5167_018533</name>
</gene>
<dbReference type="CDD" id="cd14066">
    <property type="entry name" value="STKc_IRAK"/>
    <property type="match status" value="1"/>
</dbReference>
<name>A0A4Y7IPQ4_PAPSO</name>
<evidence type="ECO:0000256" key="1">
    <source>
        <dbReference type="ARBA" id="ARBA00004479"/>
    </source>
</evidence>
<evidence type="ECO:0000256" key="17">
    <source>
        <dbReference type="PROSITE-ProRule" id="PRU00076"/>
    </source>
</evidence>
<evidence type="ECO:0000256" key="15">
    <source>
        <dbReference type="ARBA" id="ARBA00023180"/>
    </source>
</evidence>
<dbReference type="Gene3D" id="2.10.25.10">
    <property type="entry name" value="Laminin"/>
    <property type="match status" value="2"/>
</dbReference>
<dbReference type="InterPro" id="IPR001881">
    <property type="entry name" value="EGF-like_Ca-bd_dom"/>
</dbReference>
<dbReference type="GO" id="GO:0005524">
    <property type="term" value="F:ATP binding"/>
    <property type="evidence" value="ECO:0007669"/>
    <property type="project" value="UniProtKB-UniRule"/>
</dbReference>
<dbReference type="InterPro" id="IPR011009">
    <property type="entry name" value="Kinase-like_dom_sf"/>
</dbReference>
<keyword evidence="9 18" id="KW-0547">Nucleotide-binding</keyword>
<dbReference type="FunFam" id="2.10.25.10:FF:000038">
    <property type="entry name" value="Fibrillin 2"/>
    <property type="match status" value="1"/>
</dbReference>
<dbReference type="PROSITE" id="PS50026">
    <property type="entry name" value="EGF_3"/>
    <property type="match status" value="2"/>
</dbReference>
<dbReference type="SMART" id="SM00181">
    <property type="entry name" value="EGF"/>
    <property type="match status" value="2"/>
</dbReference>
<dbReference type="InterPro" id="IPR008271">
    <property type="entry name" value="Ser/Thr_kinase_AS"/>
</dbReference>
<dbReference type="GO" id="GO:0005886">
    <property type="term" value="C:plasma membrane"/>
    <property type="evidence" value="ECO:0007669"/>
    <property type="project" value="TreeGrafter"/>
</dbReference>
<dbReference type="Gene3D" id="3.30.200.20">
    <property type="entry name" value="Phosphorylase Kinase, domain 1"/>
    <property type="match status" value="1"/>
</dbReference>
<dbReference type="OMA" id="ECKESTI"/>
<reference evidence="22 23" key="1">
    <citation type="journal article" date="2018" name="Science">
        <title>The opium poppy genome and morphinan production.</title>
        <authorList>
            <person name="Guo L."/>
            <person name="Winzer T."/>
            <person name="Yang X."/>
            <person name="Li Y."/>
            <person name="Ning Z."/>
            <person name="He Z."/>
            <person name="Teodor R."/>
            <person name="Lu Y."/>
            <person name="Bowser T.A."/>
            <person name="Graham I.A."/>
            <person name="Ye K."/>
        </authorList>
    </citation>
    <scope>NUCLEOTIDE SEQUENCE [LARGE SCALE GENOMIC DNA]</scope>
    <source>
        <strain evidence="23">cv. HN1</strain>
        <tissue evidence="22">Leaves</tissue>
    </source>
</reference>
<keyword evidence="7" id="KW-0732">Signal</keyword>
<keyword evidence="8" id="KW-0677">Repeat</keyword>
<dbReference type="InterPro" id="IPR049883">
    <property type="entry name" value="NOTCH1_EGF-like"/>
</dbReference>
<comment type="caution">
    <text evidence="17">Lacks conserved residue(s) required for the propagation of feature annotation.</text>
</comment>
<keyword evidence="15" id="KW-0325">Glycoprotein</keyword>
<dbReference type="Pfam" id="PF13947">
    <property type="entry name" value="GUB_WAK_bind"/>
    <property type="match status" value="1"/>
</dbReference>
<evidence type="ECO:0008006" key="24">
    <source>
        <dbReference type="Google" id="ProtNLM"/>
    </source>
</evidence>
<evidence type="ECO:0000256" key="16">
    <source>
        <dbReference type="ARBA" id="ARBA00058961"/>
    </source>
</evidence>
<evidence type="ECO:0000256" key="12">
    <source>
        <dbReference type="ARBA" id="ARBA00022989"/>
    </source>
</evidence>
<dbReference type="PANTHER" id="PTHR27005">
    <property type="entry name" value="WALL-ASSOCIATED RECEPTOR KINASE-LIKE 21"/>
    <property type="match status" value="1"/>
</dbReference>
<dbReference type="InterPro" id="IPR018097">
    <property type="entry name" value="EGF_Ca-bd_CS"/>
</dbReference>
<feature type="disulfide bond" evidence="17">
    <location>
        <begin position="281"/>
        <end position="298"/>
    </location>
</feature>
<dbReference type="Pfam" id="PF07714">
    <property type="entry name" value="PK_Tyr_Ser-Thr"/>
    <property type="match status" value="1"/>
</dbReference>
<feature type="domain" description="EGF-like" evidence="21">
    <location>
        <begin position="273"/>
        <end position="313"/>
    </location>
</feature>
<dbReference type="InterPro" id="IPR001245">
    <property type="entry name" value="Ser-Thr/Tyr_kinase_cat_dom"/>
</dbReference>
<dbReference type="GO" id="GO:0007166">
    <property type="term" value="P:cell surface receptor signaling pathway"/>
    <property type="evidence" value="ECO:0007669"/>
    <property type="project" value="InterPro"/>
</dbReference>
<evidence type="ECO:0000313" key="22">
    <source>
        <dbReference type="EMBL" id="RZC50096.1"/>
    </source>
</evidence>
<accession>A0A4Y7IPQ4</accession>
<keyword evidence="4" id="KW-0597">Phosphoprotein</keyword>
<evidence type="ECO:0000256" key="7">
    <source>
        <dbReference type="ARBA" id="ARBA00022729"/>
    </source>
</evidence>
<sequence length="786" mass="86690">MARMLSSLLILQYLKLFIYLVMIILLLSSTSASAVTASRSSTHTTSNGSIARQGCKEKCGSVSIPYPFGMGSPNCYHDEAFKITCGPGQIPFIQLSPAAAQIAELTMEYIRFMGWSLPNCYNKKTGKSEWLVPPRPYLAEHSPFTFSSKRSKLLAVGCDIVAYIPRKNTKNYVSSGCSSFCTSAASVVFNLTSCSGGNGCCQTDIPTGLKSFLIQVGSINTVNRTWTANPCSQAIVVDKEFTGDVHGKLNTNGTTVPMMLDWVIGNVTCTEAEKNLTSYACGGNSYCSESFNGPGYRCTCRKGYTGNPYLGCQDIDECKESTICRKGTTCLNTYGGYFCACPHGYLVDSKNLGYCIPHHKPKIPLTLVASLGVGIGILTIILIALVSWSCHRLEKRKQSILKQRHFKRNGGLLLKQKISTNDGKVENASSIFLKDDLEKATDNFNQNRIIGKGGFGTVYKGMLSNGRIVAIKKSKLVDENQVDQFINEVVILSDINHRHIVKLLGCCLETEVPLLVYEFVSNGTLSSHLHGEDGHESSISWKDRLRIASEVAGALAYLHSEASIPIFHRDIKPDNILLDENFKSKVSDFGLARSFPVDKTHVTTKVRGTLGYLDPEYYYSGQFTEKSDVYSFGVLLVELLTGQKAISNVRTEPNLAFHFLTTMKQNQLFTILETRVVHEGDKDEILVIAKLVKRCLKLNIKKRPVMKEVASSLDGLKIFREPSMIDEQVKLLEEQACHLPISLTSKRFEIQSFKSADSCILSGDTVDFESTKSSGFGSTKSSSRRH</sequence>
<dbReference type="InterPro" id="IPR045274">
    <property type="entry name" value="WAK-like"/>
</dbReference>
<dbReference type="PROSITE" id="PS00010">
    <property type="entry name" value="ASX_HYDROXYL"/>
    <property type="match status" value="1"/>
</dbReference>
<dbReference type="CDD" id="cd00054">
    <property type="entry name" value="EGF_CA"/>
    <property type="match status" value="1"/>
</dbReference>
<feature type="domain" description="EGF-like" evidence="21">
    <location>
        <begin position="314"/>
        <end position="351"/>
    </location>
</feature>
<dbReference type="InterPro" id="IPR000152">
    <property type="entry name" value="EGF-type_Asp/Asn_hydroxyl_site"/>
</dbReference>
<comment type="subcellular location">
    <subcellularLocation>
        <location evidence="1">Membrane</location>
        <topology evidence="1">Single-pass type I membrane protein</topology>
    </subcellularLocation>
</comment>
<dbReference type="InterPro" id="IPR000719">
    <property type="entry name" value="Prot_kinase_dom"/>
</dbReference>
<dbReference type="InterPro" id="IPR000742">
    <property type="entry name" value="EGF"/>
</dbReference>
<dbReference type="STRING" id="3469.A0A4Y7IPQ4"/>
<dbReference type="OrthoDB" id="4062651at2759"/>
<proteinExistence type="predicted"/>
<dbReference type="InterPro" id="IPR025287">
    <property type="entry name" value="WAK_GUB"/>
</dbReference>
<dbReference type="AlphaFoldDB" id="A0A4Y7IPQ4"/>
<dbReference type="PROSITE" id="PS50011">
    <property type="entry name" value="PROTEIN_KINASE_DOM"/>
    <property type="match status" value="1"/>
</dbReference>
<dbReference type="FunFam" id="1.10.510.10:FF:000084">
    <property type="entry name" value="Wall-associated receptor kinase 2"/>
    <property type="match status" value="1"/>
</dbReference>
<organism evidence="22 23">
    <name type="scientific">Papaver somniferum</name>
    <name type="common">Opium poppy</name>
    <dbReference type="NCBI Taxonomy" id="3469"/>
    <lineage>
        <taxon>Eukaryota</taxon>
        <taxon>Viridiplantae</taxon>
        <taxon>Streptophyta</taxon>
        <taxon>Embryophyta</taxon>
        <taxon>Tracheophyta</taxon>
        <taxon>Spermatophyta</taxon>
        <taxon>Magnoliopsida</taxon>
        <taxon>Ranunculales</taxon>
        <taxon>Papaveraceae</taxon>
        <taxon>Papaveroideae</taxon>
        <taxon>Papaver</taxon>
    </lineage>
</organism>
<keyword evidence="12 19" id="KW-1133">Transmembrane helix</keyword>
<dbReference type="PROSITE" id="PS01186">
    <property type="entry name" value="EGF_2"/>
    <property type="match status" value="1"/>
</dbReference>
<evidence type="ECO:0000256" key="2">
    <source>
        <dbReference type="ARBA" id="ARBA00022527"/>
    </source>
</evidence>
<evidence type="ECO:0000313" key="23">
    <source>
        <dbReference type="Proteomes" id="UP000316621"/>
    </source>
</evidence>
<evidence type="ECO:0000256" key="10">
    <source>
        <dbReference type="ARBA" id="ARBA00022777"/>
    </source>
</evidence>
<evidence type="ECO:0000256" key="8">
    <source>
        <dbReference type="ARBA" id="ARBA00022737"/>
    </source>
</evidence>
<comment type="function">
    <text evidence="16">Serine/threonine-protein kinase that may function as a signaling receptor of extracellular matrix component. Binding to pectin may have significance in the control of cell expansion, morphogenesis and development.</text>
</comment>
<keyword evidence="10" id="KW-0418">Kinase</keyword>
<dbReference type="PROSITE" id="PS00108">
    <property type="entry name" value="PROTEIN_KINASE_ST"/>
    <property type="match status" value="1"/>
</dbReference>
<evidence type="ECO:0000256" key="3">
    <source>
        <dbReference type="ARBA" id="ARBA00022536"/>
    </source>
</evidence>
<evidence type="ECO:0000256" key="4">
    <source>
        <dbReference type="ARBA" id="ARBA00022553"/>
    </source>
</evidence>
<dbReference type="Gramene" id="RZC50096">
    <property type="protein sequence ID" value="RZC50096"/>
    <property type="gene ID" value="C5167_018533"/>
</dbReference>
<keyword evidence="11 18" id="KW-0067">ATP-binding</keyword>
<evidence type="ECO:0000259" key="21">
    <source>
        <dbReference type="PROSITE" id="PS50026"/>
    </source>
</evidence>